<keyword evidence="2" id="KW-1185">Reference proteome</keyword>
<reference evidence="1 2" key="1">
    <citation type="journal article" date="2012" name="Nucleic Acids Res.">
        <title>Related haloarchaeal pleomorphic viruses contain different genome types.</title>
        <authorList>
            <person name="Sencilo A."/>
            <person name="Paulin L."/>
            <person name="Kellner S."/>
            <person name="Helm M."/>
            <person name="Roine E."/>
        </authorList>
    </citation>
    <scope>NUCLEOTIDE SEQUENCE [LARGE SCALE GENOMIC DNA]</scope>
</reference>
<proteinExistence type="predicted"/>
<dbReference type="KEGG" id="vg:11948268"/>
<accession>H9ABN9</accession>
<evidence type="ECO:0000313" key="2">
    <source>
        <dbReference type="Proteomes" id="UP000007572"/>
    </source>
</evidence>
<dbReference type="RefSeq" id="YP_005454282.1">
    <property type="nucleotide sequence ID" value="NC_017088.1"/>
</dbReference>
<organism evidence="1 2">
    <name type="scientific">Halorubrum pleomorphic virus 3</name>
    <dbReference type="NCBI Taxonomy" id="1156720"/>
    <lineage>
        <taxon>Viruses</taxon>
        <taxon>Monodnaviria</taxon>
        <taxon>Trapavirae</taxon>
        <taxon>Saleviricota</taxon>
        <taxon>Huolimaviricetes</taxon>
        <taxon>Haloruvirales</taxon>
        <taxon>Pleolipoviridae</taxon>
        <taxon>Betapleolipovirus</taxon>
        <taxon>Betapleolipovirus kalvoae</taxon>
        <taxon>Betapleolipovirus HRPV3</taxon>
    </lineage>
</organism>
<dbReference type="EMBL" id="JN882265">
    <property type="protein sequence ID" value="AFD04009.1"/>
    <property type="molecule type" value="Genomic_DNA"/>
</dbReference>
<gene>
    <name evidence="1" type="primary">ORF10</name>
</gene>
<dbReference type="Proteomes" id="UP000007572">
    <property type="component" value="Segment"/>
</dbReference>
<sequence>MKEKICPVCGNRYVETQYSPSNPRDGVPPFYSGTLYVHEWKADPERRGHVSVSGCVDYSGPEGALENDPWHKLAPEQVDR</sequence>
<protein>
    <submittedName>
        <fullName evidence="1">ORF10</fullName>
    </submittedName>
</protein>
<evidence type="ECO:0000313" key="1">
    <source>
        <dbReference type="EMBL" id="AFD04009.1"/>
    </source>
</evidence>
<dbReference type="GeneID" id="11948268"/>
<name>H9ABN9_9VIRU</name>